<dbReference type="InterPro" id="IPR003347">
    <property type="entry name" value="JmjC_dom"/>
</dbReference>
<evidence type="ECO:0000313" key="13">
    <source>
        <dbReference type="Proteomes" id="UP000000759"/>
    </source>
</evidence>
<dbReference type="SMART" id="SM00558">
    <property type="entry name" value="JmjC"/>
    <property type="match status" value="1"/>
</dbReference>
<proteinExistence type="predicted"/>
<accession>B7FNV3</accession>
<evidence type="ECO:0000256" key="1">
    <source>
        <dbReference type="ARBA" id="ARBA00004123"/>
    </source>
</evidence>
<sequence length="476" mass="53855">MSQNEALDEAHHANRHVAEFLALPKSALLLSPASETIVQLVEDGSALTAANLLNDHSVLTIQRPILVTDSPESIGMKLPRTKNGRDVTISDIARYVGSNMPVRVIDVKYQHELEGWTFGDLVDYFEDEDRTKGLRKSNDIEDVMKKRTSRPRRRAAQKCIEKTGPGVLNQISLEFSDTPLAHHVRSPKFSRELDWIDNVWPKRLKSENIYPNVKYYCLTSASGSYTDFHIDFGGTSVWYHVLSGRKDFCLIAPTEDNLKVYEEWLCSKSQTELFLPNQIRDSRSISRIHLNKGQTLFIPSGWIHAVYTPDDSLVFGGNFIHGIDIDMQLKVYSIEIRTKVLEQYRFPYFVPLYFYAGGYYLRKSRIVTIASQELKGLPVLVDALVGWWNVWKNQDVDDSALTVSTVKAARESALASNCDSVEELLSELHAAFGSRFSHISNADEKGSNNTASVRDRQQKPTLLTMLSELRSSLPPL</sequence>
<reference evidence="13" key="2">
    <citation type="submission" date="2008-08" db="EMBL/GenBank/DDBJ databases">
        <authorList>
            <consortium name="Diatom Consortium"/>
            <person name="Grigoriev I."/>
            <person name="Grimwood J."/>
            <person name="Kuo A."/>
            <person name="Otillar R.P."/>
            <person name="Salamov A."/>
            <person name="Detter J.C."/>
            <person name="Lindquist E."/>
            <person name="Shapiro H."/>
            <person name="Lucas S."/>
            <person name="Glavina del Rio T."/>
            <person name="Pitluck S."/>
            <person name="Rokhsar D."/>
            <person name="Bowler C."/>
        </authorList>
    </citation>
    <scope>GENOME REANNOTATION</scope>
    <source>
        <strain evidence="13">CCAP 1055/1</strain>
    </source>
</reference>
<keyword evidence="4" id="KW-0156">Chromatin regulator</keyword>
<dbReference type="GO" id="GO:0051213">
    <property type="term" value="F:dioxygenase activity"/>
    <property type="evidence" value="ECO:0007669"/>
    <property type="project" value="UniProtKB-KW"/>
</dbReference>
<dbReference type="EMBL" id="CM000605">
    <property type="protein sequence ID" value="EEC51566.1"/>
    <property type="molecule type" value="Genomic_DNA"/>
</dbReference>
<dbReference type="InterPro" id="IPR041667">
    <property type="entry name" value="Cupin_8"/>
</dbReference>
<evidence type="ECO:0000256" key="8">
    <source>
        <dbReference type="ARBA" id="ARBA00023015"/>
    </source>
</evidence>
<keyword evidence="6" id="KW-0560">Oxidoreductase</keyword>
<dbReference type="Pfam" id="PF17811">
    <property type="entry name" value="JHD"/>
    <property type="match status" value="1"/>
</dbReference>
<dbReference type="PANTHER" id="PTHR23123">
    <property type="entry name" value="PHD/F-BOX CONTAINING PROTEIN"/>
    <property type="match status" value="1"/>
</dbReference>
<evidence type="ECO:0000256" key="6">
    <source>
        <dbReference type="ARBA" id="ARBA00023002"/>
    </source>
</evidence>
<dbReference type="PaxDb" id="2850-Phatr42595"/>
<evidence type="ECO:0000256" key="7">
    <source>
        <dbReference type="ARBA" id="ARBA00023004"/>
    </source>
</evidence>
<evidence type="ECO:0000313" key="12">
    <source>
        <dbReference type="EMBL" id="EEC51566.1"/>
    </source>
</evidence>
<dbReference type="OrthoDB" id="5876800at2759"/>
<evidence type="ECO:0000256" key="4">
    <source>
        <dbReference type="ARBA" id="ARBA00022853"/>
    </source>
</evidence>
<dbReference type="InterPro" id="IPR050690">
    <property type="entry name" value="JHDM1_Histone_Demethylase"/>
</dbReference>
<dbReference type="HOGENOM" id="CLU_481901_0_0_1"/>
<keyword evidence="2" id="KW-0479">Metal-binding</keyword>
<evidence type="ECO:0000256" key="3">
    <source>
        <dbReference type="ARBA" id="ARBA00022833"/>
    </source>
</evidence>
<reference evidence="12 13" key="1">
    <citation type="journal article" date="2008" name="Nature">
        <title>The Phaeodactylum genome reveals the evolutionary history of diatom genomes.</title>
        <authorList>
            <person name="Bowler C."/>
            <person name="Allen A.E."/>
            <person name="Badger J.H."/>
            <person name="Grimwood J."/>
            <person name="Jabbari K."/>
            <person name="Kuo A."/>
            <person name="Maheswari U."/>
            <person name="Martens C."/>
            <person name="Maumus F."/>
            <person name="Otillar R.P."/>
            <person name="Rayko E."/>
            <person name="Salamov A."/>
            <person name="Vandepoele K."/>
            <person name="Beszteri B."/>
            <person name="Gruber A."/>
            <person name="Heijde M."/>
            <person name="Katinka M."/>
            <person name="Mock T."/>
            <person name="Valentin K."/>
            <person name="Verret F."/>
            <person name="Berges J.A."/>
            <person name="Brownlee C."/>
            <person name="Cadoret J.P."/>
            <person name="Chiovitti A."/>
            <person name="Choi C.J."/>
            <person name="Coesel S."/>
            <person name="De Martino A."/>
            <person name="Detter J.C."/>
            <person name="Durkin C."/>
            <person name="Falciatore A."/>
            <person name="Fournet J."/>
            <person name="Haruta M."/>
            <person name="Huysman M.J."/>
            <person name="Jenkins B.D."/>
            <person name="Jiroutova K."/>
            <person name="Jorgensen R.E."/>
            <person name="Joubert Y."/>
            <person name="Kaplan A."/>
            <person name="Kroger N."/>
            <person name="Kroth P.G."/>
            <person name="La Roche J."/>
            <person name="Lindquist E."/>
            <person name="Lommer M."/>
            <person name="Martin-Jezequel V."/>
            <person name="Lopez P.J."/>
            <person name="Lucas S."/>
            <person name="Mangogna M."/>
            <person name="McGinnis K."/>
            <person name="Medlin L.K."/>
            <person name="Montsant A."/>
            <person name="Oudot-Le Secq M.P."/>
            <person name="Napoli C."/>
            <person name="Obornik M."/>
            <person name="Parker M.S."/>
            <person name="Petit J.L."/>
            <person name="Porcel B.M."/>
            <person name="Poulsen N."/>
            <person name="Robison M."/>
            <person name="Rychlewski L."/>
            <person name="Rynearson T.A."/>
            <person name="Schmutz J."/>
            <person name="Shapiro H."/>
            <person name="Siaut M."/>
            <person name="Stanley M."/>
            <person name="Sussman M.R."/>
            <person name="Taylor A.R."/>
            <person name="Vardi A."/>
            <person name="von Dassow P."/>
            <person name="Vyverman W."/>
            <person name="Willis A."/>
            <person name="Wyrwicz L.S."/>
            <person name="Rokhsar D.S."/>
            <person name="Weissenbach J."/>
            <person name="Armbrust E.V."/>
            <person name="Green B.R."/>
            <person name="Van de Peer Y."/>
            <person name="Grigoriev I.V."/>
        </authorList>
    </citation>
    <scope>NUCLEOTIDE SEQUENCE [LARGE SCALE GENOMIC DNA]</scope>
    <source>
        <strain evidence="12 13">CCAP 1055/1</strain>
    </source>
</reference>
<keyword evidence="8" id="KW-0805">Transcription regulation</keyword>
<evidence type="ECO:0000256" key="5">
    <source>
        <dbReference type="ARBA" id="ARBA00022964"/>
    </source>
</evidence>
<keyword evidence="9" id="KW-0804">Transcription</keyword>
<dbReference type="STRING" id="556484.B7FNV3"/>
<keyword evidence="7" id="KW-0408">Iron</keyword>
<keyword evidence="3" id="KW-0862">Zinc</keyword>
<evidence type="ECO:0000256" key="10">
    <source>
        <dbReference type="ARBA" id="ARBA00023242"/>
    </source>
</evidence>
<dbReference type="Pfam" id="PF13621">
    <property type="entry name" value="Cupin_8"/>
    <property type="match status" value="1"/>
</dbReference>
<dbReference type="InterPro" id="IPR041070">
    <property type="entry name" value="JHD"/>
</dbReference>
<gene>
    <name evidence="12" type="ORF">PHATRDRAFT_42595</name>
</gene>
<dbReference type="Gene3D" id="2.60.120.650">
    <property type="entry name" value="Cupin"/>
    <property type="match status" value="1"/>
</dbReference>
<keyword evidence="10" id="KW-0539">Nucleus</keyword>
<dbReference type="InParanoid" id="B7FNV3"/>
<dbReference type="GO" id="GO:0046872">
    <property type="term" value="F:metal ion binding"/>
    <property type="evidence" value="ECO:0007669"/>
    <property type="project" value="UniProtKB-KW"/>
</dbReference>
<dbReference type="eggNOG" id="KOG1633">
    <property type="taxonomic scope" value="Eukaryota"/>
</dbReference>
<dbReference type="Proteomes" id="UP000000759">
    <property type="component" value="Chromosome 1"/>
</dbReference>
<dbReference type="AlphaFoldDB" id="B7FNV3"/>
<name>B7FNV3_PHATC</name>
<evidence type="ECO:0000259" key="11">
    <source>
        <dbReference type="PROSITE" id="PS51184"/>
    </source>
</evidence>
<organism evidence="12 13">
    <name type="scientific">Phaeodactylum tricornutum (strain CCAP 1055/1)</name>
    <dbReference type="NCBI Taxonomy" id="556484"/>
    <lineage>
        <taxon>Eukaryota</taxon>
        <taxon>Sar</taxon>
        <taxon>Stramenopiles</taxon>
        <taxon>Ochrophyta</taxon>
        <taxon>Bacillariophyta</taxon>
        <taxon>Bacillariophyceae</taxon>
        <taxon>Bacillariophycidae</taxon>
        <taxon>Naviculales</taxon>
        <taxon>Phaeodactylaceae</taxon>
        <taxon>Phaeodactylum</taxon>
    </lineage>
</organism>
<dbReference type="GO" id="GO:0006325">
    <property type="term" value="P:chromatin organization"/>
    <property type="evidence" value="ECO:0007669"/>
    <property type="project" value="UniProtKB-KW"/>
</dbReference>
<keyword evidence="13" id="KW-1185">Reference proteome</keyword>
<dbReference type="GeneID" id="7196282"/>
<dbReference type="KEGG" id="pti:PHATRDRAFT_42595"/>
<evidence type="ECO:0000256" key="9">
    <source>
        <dbReference type="ARBA" id="ARBA00023163"/>
    </source>
</evidence>
<dbReference type="RefSeq" id="XP_002177103.1">
    <property type="nucleotide sequence ID" value="XM_002177067.1"/>
</dbReference>
<feature type="domain" description="JmjC" evidence="11">
    <location>
        <begin position="175"/>
        <end position="336"/>
    </location>
</feature>
<dbReference type="GO" id="GO:0005634">
    <property type="term" value="C:nucleus"/>
    <property type="evidence" value="ECO:0007669"/>
    <property type="project" value="UniProtKB-SubCell"/>
</dbReference>
<dbReference type="SUPFAM" id="SSF51197">
    <property type="entry name" value="Clavaminate synthase-like"/>
    <property type="match status" value="1"/>
</dbReference>
<dbReference type="PROSITE" id="PS51184">
    <property type="entry name" value="JMJC"/>
    <property type="match status" value="1"/>
</dbReference>
<comment type="subcellular location">
    <subcellularLocation>
        <location evidence="1">Nucleus</location>
    </subcellularLocation>
</comment>
<evidence type="ECO:0000256" key="2">
    <source>
        <dbReference type="ARBA" id="ARBA00022723"/>
    </source>
</evidence>
<keyword evidence="5" id="KW-0223">Dioxygenase</keyword>
<protein>
    <recommendedName>
        <fullName evidence="11">JmjC domain-containing protein</fullName>
    </recommendedName>
</protein>